<keyword evidence="4" id="KW-0677">Repeat</keyword>
<proteinExistence type="inferred from homology"/>
<keyword evidence="3" id="KW-0812">Transmembrane</keyword>
<name>A0A7R8WA88_9CRUS</name>
<evidence type="ECO:0000256" key="2">
    <source>
        <dbReference type="ARBA" id="ARBA00022475"/>
    </source>
</evidence>
<dbReference type="SMART" id="SM01420">
    <property type="entry name" value="TRP_2"/>
    <property type="match status" value="1"/>
</dbReference>
<dbReference type="PANTHER" id="PTHR10117:SF47">
    <property type="entry name" value="TRANSIENT-RECEPTOR-POTENTIAL-LIKE PROTEIN"/>
    <property type="match status" value="1"/>
</dbReference>
<comment type="subcellular location">
    <subcellularLocation>
        <location evidence="10">Cell projection</location>
        <location evidence="10">Rhabdomere membrane</location>
        <topology evidence="10">Multi-pass membrane protein</topology>
    </subcellularLocation>
</comment>
<dbReference type="OrthoDB" id="2373987at2759"/>
<sequence length="1221" mass="139156">MDRYRDAYPGVQEVPGYPSSRGMTSPAVKATSGTPVSEFISRARKNVVPPPKGVTTISTDVTKFEHIRVRVKEILARRLREEGLDGKFHEDILEQKFSFFCDCLTRGTMAPEKVLIDAEKWMRKVNIPKNRPRLQPQQSDRDRMLGSSTMATSQFTGQVDPDTINILGIPDGNFTPQQLVLIQQHYNLNAQQLNQLQTQSLSLKQVQQVLQPIQHKLGPGLSALQLQKLQQEFNLTPTQIQQIQSLSPNQVQYVINQLSAASNALSPETAKELKEQYGLTDAQLQQLRQLPPVQQHQIVEHLQTAATSTSPPGNALTPQLARQLKQAYNLTDEQLQQLQRLSSPQIQLLLSQLQMTLSFTMGIENTYQQQRGPVEPSFPGSQFRQMPNLPKSLKPEEKKYLLAVERGDTAAVKRMLIRARRDPSFLNIDCVDPLGRGGLVMAIDAEDLPMVELLVVMGVKTGDALLHAIEQEFVEAVELLLEHEELIHKSGEPYSWQRVDSRIAEFTPDITPLILAAHKNNYEILKLLLDRGAVIPMPHDIRCGCKECLAWNEKDSLRHSMSRINAYRALASPSLIALSSTDPILTAFELSWELKQLASTEYEFRKEYHELRQQVQNFAVALLGQTRSSQELAVLLNFDPTAPPYEDGDHMHLARLEKAILYKQKKFVAHPNIQQLLSCLWYEGLPGFRRKSDFGKFIEIVRIAVLFPFYCLLYLIAPKSQTGQRVEQLIADLIGVENLGDEMKRRLSVHRGNSPTVIEWAVLIYVFGFMWEETKELFLDGFKIYSRNMWNVVDFARNSMYIMTIFLRAVAYWQQQQEIAANPSAAFIPREEWHPYDPQLVSEGLCAAANVLSALKLVHMFSINPYLGPLQISLGRMVIDIIKFFFIYTLVLFAFACGMNQLLWYYAELTREACYSLPGGLPDWNDEEEACYAWRRFANLFESSQSLFWASFGLVGIEFFELRGIKSYTRFWGLLMFGCYSVINIVVLLNLLIAMMSHSFAVITERADCEWKFARAKLWMSYFEEGRTLPPPFNLIPTPKSIYRMFCCKKRKENQPIKEGGAPQNKSKPAGGSGPDHKELQQQGYMAVMRALVWRYITVQQRALDERGVTEDDISEVKTSISSFRCELVDILKENGMVIKDDGVAAKHGADMAGGRRARIWRRRIMRDFHVVPIAGEVECLTPFELETPKEKFKRAARMVMGKSQAVQQKWALIIKQATYL</sequence>
<keyword evidence="9" id="KW-0407">Ion channel</keyword>
<dbReference type="InterPro" id="IPR002110">
    <property type="entry name" value="Ankyrin_rpt"/>
</dbReference>
<keyword evidence="1" id="KW-0813">Transport</keyword>
<dbReference type="GO" id="GO:0005886">
    <property type="term" value="C:plasma membrane"/>
    <property type="evidence" value="ECO:0007669"/>
    <property type="project" value="TreeGrafter"/>
</dbReference>
<dbReference type="PRINTS" id="PR01097">
    <property type="entry name" value="TRNSRECEPTRP"/>
</dbReference>
<dbReference type="PROSITE" id="PS50088">
    <property type="entry name" value="ANK_REPEAT"/>
    <property type="match status" value="1"/>
</dbReference>
<accession>A0A7R8WA88</accession>
<dbReference type="GO" id="GO:0034703">
    <property type="term" value="C:cation channel complex"/>
    <property type="evidence" value="ECO:0007669"/>
    <property type="project" value="TreeGrafter"/>
</dbReference>
<dbReference type="AlphaFoldDB" id="A0A7R8WA88"/>
<dbReference type="GO" id="GO:0070679">
    <property type="term" value="F:inositol 1,4,5 trisphosphate binding"/>
    <property type="evidence" value="ECO:0007669"/>
    <property type="project" value="TreeGrafter"/>
</dbReference>
<dbReference type="Pfam" id="PF00520">
    <property type="entry name" value="Ion_trans"/>
    <property type="match status" value="1"/>
</dbReference>
<keyword evidence="5" id="KW-1133">Transmembrane helix</keyword>
<dbReference type="GO" id="GO:0015279">
    <property type="term" value="F:store-operated calcium channel activity"/>
    <property type="evidence" value="ECO:0007669"/>
    <property type="project" value="TreeGrafter"/>
</dbReference>
<keyword evidence="2" id="KW-1003">Cell membrane</keyword>
<evidence type="ECO:0000256" key="7">
    <source>
        <dbReference type="ARBA" id="ARBA00023065"/>
    </source>
</evidence>
<evidence type="ECO:0000256" key="8">
    <source>
        <dbReference type="ARBA" id="ARBA00023136"/>
    </source>
</evidence>
<keyword evidence="7" id="KW-0406">Ion transport</keyword>
<dbReference type="Gene3D" id="1.25.40.20">
    <property type="entry name" value="Ankyrin repeat-containing domain"/>
    <property type="match status" value="1"/>
</dbReference>
<evidence type="ECO:0000256" key="6">
    <source>
        <dbReference type="ARBA" id="ARBA00023043"/>
    </source>
</evidence>
<dbReference type="NCBIfam" id="TIGR00870">
    <property type="entry name" value="trp"/>
    <property type="match status" value="1"/>
</dbReference>
<keyword evidence="6" id="KW-0040">ANK repeat</keyword>
<dbReference type="SMART" id="SM00248">
    <property type="entry name" value="ANK"/>
    <property type="match status" value="2"/>
</dbReference>
<reference evidence="12" key="1">
    <citation type="submission" date="2020-11" db="EMBL/GenBank/DDBJ databases">
        <authorList>
            <person name="Tran Van P."/>
        </authorList>
    </citation>
    <scope>NUCLEOTIDE SEQUENCE</scope>
</reference>
<dbReference type="InterPro" id="IPR013555">
    <property type="entry name" value="TRP_dom"/>
</dbReference>
<dbReference type="PANTHER" id="PTHR10117">
    <property type="entry name" value="TRANSIENT RECEPTOR POTENTIAL CHANNEL"/>
    <property type="match status" value="1"/>
</dbReference>
<evidence type="ECO:0000256" key="11">
    <source>
        <dbReference type="ARBA" id="ARBA00060916"/>
    </source>
</evidence>
<dbReference type="FunFam" id="1.25.40.20:FF:000221">
    <property type="entry name" value="Transient receptor potential-gamma protein"/>
    <property type="match status" value="1"/>
</dbReference>
<gene>
    <name evidence="12" type="ORF">CTOB1V02_LOCUS5735</name>
</gene>
<evidence type="ECO:0000256" key="9">
    <source>
        <dbReference type="ARBA" id="ARBA00023303"/>
    </source>
</evidence>
<evidence type="ECO:0000256" key="5">
    <source>
        <dbReference type="ARBA" id="ARBA00022989"/>
    </source>
</evidence>
<dbReference type="EMBL" id="OB661279">
    <property type="protein sequence ID" value="CAD7227840.1"/>
    <property type="molecule type" value="Genomic_DNA"/>
</dbReference>
<dbReference type="Pfam" id="PF12796">
    <property type="entry name" value="Ank_2"/>
    <property type="match status" value="1"/>
</dbReference>
<evidence type="ECO:0000256" key="4">
    <source>
        <dbReference type="ARBA" id="ARBA00022737"/>
    </source>
</evidence>
<organism evidence="12">
    <name type="scientific">Cyprideis torosa</name>
    <dbReference type="NCBI Taxonomy" id="163714"/>
    <lineage>
        <taxon>Eukaryota</taxon>
        <taxon>Metazoa</taxon>
        <taxon>Ecdysozoa</taxon>
        <taxon>Arthropoda</taxon>
        <taxon>Crustacea</taxon>
        <taxon>Oligostraca</taxon>
        <taxon>Ostracoda</taxon>
        <taxon>Podocopa</taxon>
        <taxon>Podocopida</taxon>
        <taxon>Cytherocopina</taxon>
        <taxon>Cytheroidea</taxon>
        <taxon>Cytherideidae</taxon>
        <taxon>Cyprideis</taxon>
    </lineage>
</organism>
<evidence type="ECO:0000256" key="3">
    <source>
        <dbReference type="ARBA" id="ARBA00022692"/>
    </source>
</evidence>
<dbReference type="InterPro" id="IPR036770">
    <property type="entry name" value="Ankyrin_rpt-contain_sf"/>
</dbReference>
<evidence type="ECO:0000313" key="12">
    <source>
        <dbReference type="EMBL" id="CAD7227840.1"/>
    </source>
</evidence>
<dbReference type="GO" id="GO:0051480">
    <property type="term" value="P:regulation of cytosolic calcium ion concentration"/>
    <property type="evidence" value="ECO:0007669"/>
    <property type="project" value="TreeGrafter"/>
</dbReference>
<dbReference type="InterPro" id="IPR002153">
    <property type="entry name" value="TRPC_channel"/>
</dbReference>
<comment type="similarity">
    <text evidence="11">Belongs to the transient receptor (TC 1.A.4) family. STrpC subfamily.</text>
</comment>
<keyword evidence="8" id="KW-0472">Membrane</keyword>
<dbReference type="Pfam" id="PF08344">
    <property type="entry name" value="TRP_2"/>
    <property type="match status" value="1"/>
</dbReference>
<dbReference type="PROSITE" id="PS50297">
    <property type="entry name" value="ANK_REP_REGION"/>
    <property type="match status" value="1"/>
</dbReference>
<evidence type="ECO:0000256" key="10">
    <source>
        <dbReference type="ARBA" id="ARBA00043946"/>
    </source>
</evidence>
<dbReference type="SUPFAM" id="SSF48403">
    <property type="entry name" value="Ankyrin repeat"/>
    <property type="match status" value="1"/>
</dbReference>
<protein>
    <submittedName>
        <fullName evidence="12">Uncharacterized protein</fullName>
    </submittedName>
</protein>
<evidence type="ECO:0000256" key="1">
    <source>
        <dbReference type="ARBA" id="ARBA00022448"/>
    </source>
</evidence>
<dbReference type="InterPro" id="IPR005821">
    <property type="entry name" value="Ion_trans_dom"/>
</dbReference>